<dbReference type="AlphaFoldDB" id="A0A8H3C6T9"/>
<gene>
    <name evidence="5" type="ORF">RDB_LOCUS183541</name>
</gene>
<comment type="caution">
    <text evidence="5">The sequence shown here is derived from an EMBL/GenBank/DDBJ whole genome shotgun (WGS) entry which is preliminary data.</text>
</comment>
<evidence type="ECO:0000259" key="4">
    <source>
        <dbReference type="PROSITE" id="PS50048"/>
    </source>
</evidence>
<evidence type="ECO:0000313" key="6">
    <source>
        <dbReference type="Proteomes" id="UP000663846"/>
    </source>
</evidence>
<dbReference type="InterPro" id="IPR036864">
    <property type="entry name" value="Zn2-C6_fun-type_DNA-bd_sf"/>
</dbReference>
<dbReference type="Proteomes" id="UP000663846">
    <property type="component" value="Unassembled WGS sequence"/>
</dbReference>
<organism evidence="5 6">
    <name type="scientific">Rhizoctonia solani</name>
    <dbReference type="NCBI Taxonomy" id="456999"/>
    <lineage>
        <taxon>Eukaryota</taxon>
        <taxon>Fungi</taxon>
        <taxon>Dikarya</taxon>
        <taxon>Basidiomycota</taxon>
        <taxon>Agaricomycotina</taxon>
        <taxon>Agaricomycetes</taxon>
        <taxon>Cantharellales</taxon>
        <taxon>Ceratobasidiaceae</taxon>
        <taxon>Rhizoctonia</taxon>
    </lineage>
</organism>
<reference evidence="5" key="1">
    <citation type="submission" date="2021-01" db="EMBL/GenBank/DDBJ databases">
        <authorList>
            <person name="Kaushik A."/>
        </authorList>
    </citation>
    <scope>NUCLEOTIDE SEQUENCE</scope>
    <source>
        <strain evidence="5">AG1-1C</strain>
    </source>
</reference>
<feature type="region of interest" description="Disordered" evidence="3">
    <location>
        <begin position="53"/>
        <end position="93"/>
    </location>
</feature>
<keyword evidence="2" id="KW-0539">Nucleus</keyword>
<dbReference type="Pfam" id="PF00172">
    <property type="entry name" value="Zn_clus"/>
    <property type="match status" value="2"/>
</dbReference>
<sequence>MHRPRPGPMGTSCLTCKRRRKKCDQRQPTCERCETGGFECLGYDHLVPTVTRVPRPKRPLLPRPAEDEDQSSPDYINAMKVSSGSSPRSRGPQDVALAFSQELTSLLDPNPSTRAKIHMVHQVSTPDSASSHIQNTGQPCSCPSQPADGLMSIFRKKVAQLPKSLPDQLIQDERWFIERIIAQTEKVMGYWYFNPPCNNKQQLHLYIYGRMGNTKFTRWILLAVMGVIESLFTGDMSHAQLHNSLIQRIEGSLRAELALELTPREMRNRWVDWIHVSLMAMLFNNLDTHQTLRRIVPVLLQVIYSNPALWSTDSDLTRVPLSNILVSASHELAYFAFVDCTYAMVSGLPQQVEYDTTIYSRLPQPSWHQLTHEFPTELLLLVHLLAWQSCPAEYKFTESWVAVAWYAVQESWRLALLIYLYLAVCNASSDDPRVQIRAKQIIQVAGTVKKRGSSDASASLCNQYLMAGICASSEVDRRTVREKLASANETKLWIMRASNFSPVLEHLWNGAGASGRPVRWSDFVHSREVLLPIANLNWIGASVFTTPHKKCDQRQPICHRCEAGNFECLGYDHIRRNTTSTAEARCSYLPCATENGDSSFRSTLSGSELKKQPLGGSLYLEESLEASFRLLIEAPNPDTLHDAAPSSPESTTSSNFDYGQSSLVLQENAGTSVSRASQQHQVDDYLRLFASRSTRDAPVGPITILRKIINLQTQIPYSSLDPLMTFLNSPRCVDYLLEQSDKIMDHWHLKPLDCPKKRSHQNVVLRLQSSHYSRWITLVTICIENSLVRELAHDLSPQKRQERCVDWIHISVVKTMVTHSSKIHQLLRDNIPMFLQLLFSDPTLWPSDSDFTYIPLSNLLHSHAHEAAYFALIDCTYAMASGLPQQLEYDTTMYQQPSIFSLHQWAHNFPTEFQLVLADINACRDQSPTARDWKDVETWLLAWQPSPGDYTFPESWMTVTWYAVQESWRLALLAYLYLAVCGDSSDEQRIQSCIKQIIQVVGTVKKRGPSKGHVSFFVQYLVVGICARSETHRKIARERLLAQSETRSRLIRASDFVPVLDHLWHGAAADGRPIKWNDYMRSREAVLPVII</sequence>
<dbReference type="SMART" id="SM00066">
    <property type="entry name" value="GAL4"/>
    <property type="match status" value="2"/>
</dbReference>
<feature type="compositionally biased region" description="Low complexity" evidence="3">
    <location>
        <begin position="82"/>
        <end position="92"/>
    </location>
</feature>
<dbReference type="InterPro" id="IPR001138">
    <property type="entry name" value="Zn2Cys6_DnaBD"/>
</dbReference>
<proteinExistence type="predicted"/>
<dbReference type="GO" id="GO:0000981">
    <property type="term" value="F:DNA-binding transcription factor activity, RNA polymerase II-specific"/>
    <property type="evidence" value="ECO:0007669"/>
    <property type="project" value="InterPro"/>
</dbReference>
<protein>
    <recommendedName>
        <fullName evidence="4">Zn(2)-C6 fungal-type domain-containing protein</fullName>
    </recommendedName>
</protein>
<dbReference type="GO" id="GO:0005634">
    <property type="term" value="C:nucleus"/>
    <property type="evidence" value="ECO:0007669"/>
    <property type="project" value="UniProtKB-SubCell"/>
</dbReference>
<feature type="domain" description="Zn(2)-C6 fungal-type" evidence="4">
    <location>
        <begin position="12"/>
        <end position="40"/>
    </location>
</feature>
<accession>A0A8H3C6T9</accession>
<dbReference type="EMBL" id="CAJMWS010001207">
    <property type="protein sequence ID" value="CAE6475428.1"/>
    <property type="molecule type" value="Genomic_DNA"/>
</dbReference>
<dbReference type="PROSITE" id="PS00463">
    <property type="entry name" value="ZN2_CY6_FUNGAL_1"/>
    <property type="match status" value="1"/>
</dbReference>
<evidence type="ECO:0000256" key="2">
    <source>
        <dbReference type="ARBA" id="ARBA00023242"/>
    </source>
</evidence>
<dbReference type="SUPFAM" id="SSF57701">
    <property type="entry name" value="Zn2/Cys6 DNA-binding domain"/>
    <property type="match status" value="1"/>
</dbReference>
<feature type="region of interest" description="Disordered" evidence="3">
    <location>
        <begin position="637"/>
        <end position="657"/>
    </location>
</feature>
<dbReference type="Gene3D" id="4.10.240.10">
    <property type="entry name" value="Zn(2)-C6 fungal-type DNA-binding domain"/>
    <property type="match status" value="1"/>
</dbReference>
<evidence type="ECO:0000256" key="3">
    <source>
        <dbReference type="SAM" id="MobiDB-lite"/>
    </source>
</evidence>
<comment type="subcellular location">
    <subcellularLocation>
        <location evidence="1">Nucleus</location>
    </subcellularLocation>
</comment>
<dbReference type="PANTHER" id="PTHR37534:SF46">
    <property type="entry name" value="ZN(II)2CYS6 TRANSCRIPTION FACTOR (EUROFUNG)"/>
    <property type="match status" value="1"/>
</dbReference>
<name>A0A8H3C6T9_9AGAM</name>
<feature type="compositionally biased region" description="Low complexity" evidence="3">
    <location>
        <begin position="643"/>
        <end position="654"/>
    </location>
</feature>
<evidence type="ECO:0000256" key="1">
    <source>
        <dbReference type="ARBA" id="ARBA00004123"/>
    </source>
</evidence>
<dbReference type="CDD" id="cd00067">
    <property type="entry name" value="GAL4"/>
    <property type="match status" value="1"/>
</dbReference>
<dbReference type="PANTHER" id="PTHR37534">
    <property type="entry name" value="TRANSCRIPTIONAL ACTIVATOR PROTEIN UGA3"/>
    <property type="match status" value="1"/>
</dbReference>
<dbReference type="GO" id="GO:0008270">
    <property type="term" value="F:zinc ion binding"/>
    <property type="evidence" value="ECO:0007669"/>
    <property type="project" value="InterPro"/>
</dbReference>
<dbReference type="PROSITE" id="PS50048">
    <property type="entry name" value="ZN2_CY6_FUNGAL_2"/>
    <property type="match status" value="1"/>
</dbReference>
<evidence type="ECO:0000313" key="5">
    <source>
        <dbReference type="EMBL" id="CAE6475428.1"/>
    </source>
</evidence>
<dbReference type="InterPro" id="IPR021858">
    <property type="entry name" value="Fun_TF"/>
</dbReference>
<dbReference type="Pfam" id="PF11951">
    <property type="entry name" value="Fungal_trans_2"/>
    <property type="match status" value="2"/>
</dbReference>